<dbReference type="RefSeq" id="WP_066384201.1">
    <property type="nucleotide sequence ID" value="NZ_CP022572.1"/>
</dbReference>
<accession>A0A3T0I0P8</accession>
<evidence type="ECO:0000313" key="3">
    <source>
        <dbReference type="Proteomes" id="UP000282892"/>
    </source>
</evidence>
<dbReference type="InterPro" id="IPR054467">
    <property type="entry name" value="YkoP-like_dom"/>
</dbReference>
<dbReference type="OrthoDB" id="1951946at2"/>
<keyword evidence="3" id="KW-1185">Reference proteome</keyword>
<dbReference type="Pfam" id="PF22790">
    <property type="entry name" value="YkoP"/>
    <property type="match status" value="1"/>
</dbReference>
<evidence type="ECO:0000259" key="1">
    <source>
        <dbReference type="Pfam" id="PF22790"/>
    </source>
</evidence>
<organism evidence="2 3">
    <name type="scientific">Neobacillus mesonae</name>
    <dbReference type="NCBI Taxonomy" id="1193713"/>
    <lineage>
        <taxon>Bacteria</taxon>
        <taxon>Bacillati</taxon>
        <taxon>Bacillota</taxon>
        <taxon>Bacilli</taxon>
        <taxon>Bacillales</taxon>
        <taxon>Bacillaceae</taxon>
        <taxon>Neobacillus</taxon>
    </lineage>
</organism>
<dbReference type="EMBL" id="CP022572">
    <property type="protein sequence ID" value="AZU62915.1"/>
    <property type="molecule type" value="Genomic_DNA"/>
</dbReference>
<sequence length="190" mass="22379">MAVRLAILWLWKLMDPLFYICSRLQYILDDQKKRSIFRVRVTKYRGKRIILSDGTVIGKNDLLLKIHLHNVRLLMEYVRIKNELKRSRMIYKLVLQSMPALTNYLKAHPKQDKIKAIIGITTLNRGVQSLGFECFIPQSYCYRVVKQLGQLPIFLLSGTPLKHYPKHELTYLFLSKEFLYGNYGQKTVSK</sequence>
<reference evidence="2 3" key="1">
    <citation type="submission" date="2017-07" db="EMBL/GenBank/DDBJ databases">
        <title>The complete genome sequence of Bacillus mesonae strain H20-5, an efficient strain improving plant abiotic stress resistance.</title>
        <authorList>
            <person name="Kim S.Y."/>
            <person name="Song H."/>
            <person name="Sang M.K."/>
            <person name="Weon H.-Y."/>
            <person name="Song J."/>
        </authorList>
    </citation>
    <scope>NUCLEOTIDE SEQUENCE [LARGE SCALE GENOMIC DNA]</scope>
    <source>
        <strain evidence="2 3">H20-5</strain>
    </source>
</reference>
<evidence type="ECO:0000313" key="2">
    <source>
        <dbReference type="EMBL" id="AZU62915.1"/>
    </source>
</evidence>
<dbReference type="KEGG" id="nmk:CHR53_17585"/>
<name>A0A3T0I0P8_9BACI</name>
<protein>
    <recommendedName>
        <fullName evidence="1">YkoP-like domain-containing protein</fullName>
    </recommendedName>
</protein>
<feature type="domain" description="YkoP-like" evidence="1">
    <location>
        <begin position="6"/>
        <end position="183"/>
    </location>
</feature>
<gene>
    <name evidence="2" type="ORF">CHR53_17585</name>
</gene>
<dbReference type="AlphaFoldDB" id="A0A3T0I0P8"/>
<proteinExistence type="predicted"/>
<dbReference type="STRING" id="1193713.GCA_001636315_00349"/>
<dbReference type="Proteomes" id="UP000282892">
    <property type="component" value="Chromosome"/>
</dbReference>